<dbReference type="SMART" id="SM01006">
    <property type="entry name" value="AlcB"/>
    <property type="match status" value="1"/>
</dbReference>
<dbReference type="GO" id="GO:0019290">
    <property type="term" value="P:siderophore biosynthetic process"/>
    <property type="evidence" value="ECO:0007669"/>
    <property type="project" value="InterPro"/>
</dbReference>
<protein>
    <recommendedName>
        <fullName evidence="3">Acyltransferase MbtK/IucB-like conserved domain-containing protein</fullName>
    </recommendedName>
</protein>
<feature type="region of interest" description="Disordered" evidence="2">
    <location>
        <begin position="51"/>
        <end position="89"/>
    </location>
</feature>
<feature type="compositionally biased region" description="Polar residues" evidence="2">
    <location>
        <begin position="372"/>
        <end position="381"/>
    </location>
</feature>
<comment type="similarity">
    <text evidence="1">Belongs to the lysine N-acyltransferase MbtK family.</text>
</comment>
<gene>
    <name evidence="4" type="ORF">B0A54_07990</name>
</gene>
<dbReference type="STRING" id="329885.A0A4U0UX02"/>
<dbReference type="InterPro" id="IPR019432">
    <property type="entry name" value="Acyltransferase_MbtK/IucB-like"/>
</dbReference>
<dbReference type="EMBL" id="NAJP01000031">
    <property type="protein sequence ID" value="TKA40721.1"/>
    <property type="molecule type" value="Genomic_DNA"/>
</dbReference>
<dbReference type="PANTHER" id="PTHR31438">
    <property type="entry name" value="LYSINE N-ACYLTRANSFERASE C17G9.06C-RELATED"/>
    <property type="match status" value="1"/>
</dbReference>
<dbReference type="AlphaFoldDB" id="A0A4U0UX02"/>
<dbReference type="PANTHER" id="PTHR31438:SF1">
    <property type="entry name" value="LYSINE N-ACYLTRANSFERASE C17G9.06C-RELATED"/>
    <property type="match status" value="1"/>
</dbReference>
<dbReference type="Gene3D" id="3.40.630.30">
    <property type="match status" value="1"/>
</dbReference>
<comment type="caution">
    <text evidence="4">The sequence shown here is derived from an EMBL/GenBank/DDBJ whole genome shotgun (WGS) entry which is preliminary data.</text>
</comment>
<feature type="region of interest" description="Disordered" evidence="2">
    <location>
        <begin position="346"/>
        <end position="411"/>
    </location>
</feature>
<feature type="compositionally biased region" description="Low complexity" evidence="2">
    <location>
        <begin position="237"/>
        <end position="270"/>
    </location>
</feature>
<feature type="compositionally biased region" description="Polar residues" evidence="2">
    <location>
        <begin position="272"/>
        <end position="288"/>
    </location>
</feature>
<evidence type="ECO:0000256" key="2">
    <source>
        <dbReference type="SAM" id="MobiDB-lite"/>
    </source>
</evidence>
<reference evidence="4 5" key="1">
    <citation type="submission" date="2017-03" db="EMBL/GenBank/DDBJ databases">
        <title>Genomes of endolithic fungi from Antarctica.</title>
        <authorList>
            <person name="Coleine C."/>
            <person name="Masonjones S."/>
            <person name="Stajich J.E."/>
        </authorList>
    </citation>
    <scope>NUCLEOTIDE SEQUENCE [LARGE SCALE GENOMIC DNA]</scope>
    <source>
        <strain evidence="4 5">CCFEE 5311</strain>
    </source>
</reference>
<organism evidence="4 5">
    <name type="scientific">Friedmanniomyces endolithicus</name>
    <dbReference type="NCBI Taxonomy" id="329885"/>
    <lineage>
        <taxon>Eukaryota</taxon>
        <taxon>Fungi</taxon>
        <taxon>Dikarya</taxon>
        <taxon>Ascomycota</taxon>
        <taxon>Pezizomycotina</taxon>
        <taxon>Dothideomycetes</taxon>
        <taxon>Dothideomycetidae</taxon>
        <taxon>Mycosphaerellales</taxon>
        <taxon>Teratosphaeriaceae</taxon>
        <taxon>Friedmanniomyces</taxon>
    </lineage>
</organism>
<dbReference type="GO" id="GO:0016410">
    <property type="term" value="F:N-acyltransferase activity"/>
    <property type="evidence" value="ECO:0007669"/>
    <property type="project" value="TreeGrafter"/>
</dbReference>
<accession>A0A4U0UX02</accession>
<evidence type="ECO:0000313" key="5">
    <source>
        <dbReference type="Proteomes" id="UP000310066"/>
    </source>
</evidence>
<dbReference type="SUPFAM" id="SSF55729">
    <property type="entry name" value="Acyl-CoA N-acyltransferases (Nat)"/>
    <property type="match status" value="1"/>
</dbReference>
<name>A0A4U0UX02_9PEZI</name>
<proteinExistence type="inferred from homology"/>
<evidence type="ECO:0000313" key="4">
    <source>
        <dbReference type="EMBL" id="TKA40721.1"/>
    </source>
</evidence>
<dbReference type="Pfam" id="PF13523">
    <property type="entry name" value="Acetyltransf_8"/>
    <property type="match status" value="1"/>
</dbReference>
<dbReference type="Proteomes" id="UP000310066">
    <property type="component" value="Unassembled WGS sequence"/>
</dbReference>
<feature type="region of interest" description="Disordered" evidence="2">
    <location>
        <begin position="233"/>
        <end position="288"/>
    </location>
</feature>
<evidence type="ECO:0000256" key="1">
    <source>
        <dbReference type="ARBA" id="ARBA00009893"/>
    </source>
</evidence>
<dbReference type="InterPro" id="IPR016181">
    <property type="entry name" value="Acyl_CoA_acyltransferase"/>
</dbReference>
<feature type="domain" description="Acyltransferase MbtK/IucB-like conserved" evidence="3">
    <location>
        <begin position="410"/>
        <end position="456"/>
    </location>
</feature>
<evidence type="ECO:0000259" key="3">
    <source>
        <dbReference type="SMART" id="SM01006"/>
    </source>
</evidence>
<dbReference type="OrthoDB" id="448427at2759"/>
<sequence length="580" mass="64432">MAPSIIHLPNGQTLTVTPVFGGIQFKANDLNTHHNAFPPGWTIVINSEDEDDEAKHHLTSTHSDPDATPRAELPPSQERRPHLHRYRRPTLRNDHMFISSISNPSSHDFRPPTSPTRQIAMMLWATLWWYFHQPPPPPHLTTAASAQTPEEGRPKGEWRVHINREGIFKGKHLLPKLERMGIVATEDSTVGVDPGDGVTNAGMGWSHMFISQRTFWQLDPRIYLFTLTPTQSNSPYPSISPAPSRSGSPSRPSSNLSSTIDSSSNSAAASQIGRSNTPPGPFTSSSHLPTFYPLPPTQYIFSPTGVRHPIRPKPPRQGEVVYTRWIPSLGQYLSFRVASLSKQPCAYSGPTSTANPPPDSVLGPSTRESLRAGTTGTSSLSEPIIPTLRGLSLAPPPQAQQQPGDSNNNETCHMTDVELLHKWMNTPRVAHSWGETGPLSHQEAFLTSSLTSRHSFPLIGLFDGQPFGFFEIYWVKEDRLAPLLGSAGCGDFDRGLHVLVGEQEFRGSHRVKVWLSALVHYAWLADLRTGSVVLEPRVDNVKLKQYCEEVGFHKEREVAFPHKQSNLMRIRRETWTAPAL</sequence>